<dbReference type="RefSeq" id="WP_230550603.1">
    <property type="nucleotide sequence ID" value="NZ_JAJISD010000004.1"/>
</dbReference>
<protein>
    <submittedName>
        <fullName evidence="3">Uncharacterized protein</fullName>
    </submittedName>
</protein>
<feature type="transmembrane region" description="Helical" evidence="2">
    <location>
        <begin position="47"/>
        <end position="68"/>
    </location>
</feature>
<feature type="region of interest" description="Disordered" evidence="1">
    <location>
        <begin position="1"/>
        <end position="34"/>
    </location>
</feature>
<gene>
    <name evidence="3" type="ORF">LJ725_10495</name>
</gene>
<evidence type="ECO:0000256" key="1">
    <source>
        <dbReference type="SAM" id="MobiDB-lite"/>
    </source>
</evidence>
<name>A0ABS8KTI1_9HYPH</name>
<keyword evidence="4" id="KW-1185">Reference proteome</keyword>
<evidence type="ECO:0000256" key="2">
    <source>
        <dbReference type="SAM" id="Phobius"/>
    </source>
</evidence>
<feature type="compositionally biased region" description="Basic and acidic residues" evidence="1">
    <location>
        <begin position="1"/>
        <end position="11"/>
    </location>
</feature>
<dbReference type="EMBL" id="JAJISD010000004">
    <property type="protein sequence ID" value="MCC8429399.1"/>
    <property type="molecule type" value="Genomic_DNA"/>
</dbReference>
<organism evidence="3 4">
    <name type="scientific">Reyranella aquatilis</name>
    <dbReference type="NCBI Taxonomy" id="2035356"/>
    <lineage>
        <taxon>Bacteria</taxon>
        <taxon>Pseudomonadati</taxon>
        <taxon>Pseudomonadota</taxon>
        <taxon>Alphaproteobacteria</taxon>
        <taxon>Hyphomicrobiales</taxon>
        <taxon>Reyranellaceae</taxon>
        <taxon>Reyranella</taxon>
    </lineage>
</organism>
<keyword evidence="2" id="KW-1133">Transmembrane helix</keyword>
<sequence length="102" mass="10832">MADRTPPRDDTPETGTARPEAPRADGAASDTSKPVERIQKLRLGVRAVWWSAVVLTLVFAGLALWMGIGRRDPVAFLFAVLAVCCAGAGYGTLLAVRRPSAP</sequence>
<accession>A0ABS8KTI1</accession>
<keyword evidence="2" id="KW-0812">Transmembrane</keyword>
<evidence type="ECO:0000313" key="3">
    <source>
        <dbReference type="EMBL" id="MCC8429399.1"/>
    </source>
</evidence>
<dbReference type="Proteomes" id="UP001198862">
    <property type="component" value="Unassembled WGS sequence"/>
</dbReference>
<keyword evidence="2" id="KW-0472">Membrane</keyword>
<comment type="caution">
    <text evidence="3">The sequence shown here is derived from an EMBL/GenBank/DDBJ whole genome shotgun (WGS) entry which is preliminary data.</text>
</comment>
<proteinExistence type="predicted"/>
<feature type="transmembrane region" description="Helical" evidence="2">
    <location>
        <begin position="74"/>
        <end position="96"/>
    </location>
</feature>
<evidence type="ECO:0000313" key="4">
    <source>
        <dbReference type="Proteomes" id="UP001198862"/>
    </source>
</evidence>
<reference evidence="3 4" key="1">
    <citation type="submission" date="2021-11" db="EMBL/GenBank/DDBJ databases">
        <authorList>
            <person name="Lee D.-H."/>
            <person name="Kim S.-B."/>
        </authorList>
    </citation>
    <scope>NUCLEOTIDE SEQUENCE [LARGE SCALE GENOMIC DNA]</scope>
    <source>
        <strain evidence="3 4">KCTC 52223</strain>
    </source>
</reference>